<keyword evidence="3" id="KW-1185">Reference proteome</keyword>
<evidence type="ECO:0000313" key="3">
    <source>
        <dbReference type="Proteomes" id="UP000522081"/>
    </source>
</evidence>
<dbReference type="Proteomes" id="UP000522081">
    <property type="component" value="Unassembled WGS sequence"/>
</dbReference>
<dbReference type="RefSeq" id="WP_179408920.1">
    <property type="nucleotide sequence ID" value="NZ_BMGF01000018.1"/>
</dbReference>
<keyword evidence="1" id="KW-0812">Transmembrane</keyword>
<proteinExistence type="predicted"/>
<evidence type="ECO:0000313" key="2">
    <source>
        <dbReference type="EMBL" id="NYH97157.1"/>
    </source>
</evidence>
<accession>A0A7Y9XYZ8</accession>
<sequence length="236" mass="25646">MAAAVHVIILLVLAGFAITVFGAIVVWLVRFVIRFVAAAGVAIMAIVVAVGLGLEEWATVLLALAVFALTFSIFGRREGPESPPAVSPVSPPVRWECQHRAIAKAWCDIADYCPEMASELRREEQACAALLRAADGEPKSPGIDLDLIELTTLIKRHVPELAKGLRASGEGGQFHGARPAQDAARVLVLLGRQAQAILDRAGWVDADNFRLRVDHLNRRLRAFGETDRHTESMDFP</sequence>
<evidence type="ECO:0000256" key="1">
    <source>
        <dbReference type="SAM" id="Phobius"/>
    </source>
</evidence>
<gene>
    <name evidence="2" type="ORF">FHS75_003518</name>
</gene>
<organism evidence="2 3">
    <name type="scientific">Novosphingobium marinum</name>
    <dbReference type="NCBI Taxonomy" id="1514948"/>
    <lineage>
        <taxon>Bacteria</taxon>
        <taxon>Pseudomonadati</taxon>
        <taxon>Pseudomonadota</taxon>
        <taxon>Alphaproteobacteria</taxon>
        <taxon>Sphingomonadales</taxon>
        <taxon>Sphingomonadaceae</taxon>
        <taxon>Novosphingobium</taxon>
    </lineage>
</organism>
<keyword evidence="1" id="KW-1133">Transmembrane helix</keyword>
<protein>
    <submittedName>
        <fullName evidence="2">Uncharacterized protein</fullName>
    </submittedName>
</protein>
<dbReference type="EMBL" id="JACBZF010000015">
    <property type="protein sequence ID" value="NYH97157.1"/>
    <property type="molecule type" value="Genomic_DNA"/>
</dbReference>
<feature type="transmembrane region" description="Helical" evidence="1">
    <location>
        <begin position="35"/>
        <end position="52"/>
    </location>
</feature>
<keyword evidence="1" id="KW-0472">Membrane</keyword>
<feature type="transmembrane region" description="Helical" evidence="1">
    <location>
        <begin position="58"/>
        <end position="75"/>
    </location>
</feature>
<comment type="caution">
    <text evidence="2">The sequence shown here is derived from an EMBL/GenBank/DDBJ whole genome shotgun (WGS) entry which is preliminary data.</text>
</comment>
<name>A0A7Y9XYZ8_9SPHN</name>
<dbReference type="AlphaFoldDB" id="A0A7Y9XYZ8"/>
<reference evidence="2 3" key="1">
    <citation type="submission" date="2020-07" db="EMBL/GenBank/DDBJ databases">
        <title>Genomic Encyclopedia of Type Strains, Phase IV (KMG-IV): sequencing the most valuable type-strain genomes for metagenomic binning, comparative biology and taxonomic classification.</title>
        <authorList>
            <person name="Goeker M."/>
        </authorList>
    </citation>
    <scope>NUCLEOTIDE SEQUENCE [LARGE SCALE GENOMIC DNA]</scope>
    <source>
        <strain evidence="2 3">DSM 29043</strain>
    </source>
</reference>
<feature type="transmembrane region" description="Helical" evidence="1">
    <location>
        <begin position="6"/>
        <end position="28"/>
    </location>
</feature>